<dbReference type="Gene3D" id="1.25.40.10">
    <property type="entry name" value="Tetratricopeptide repeat domain"/>
    <property type="match status" value="2"/>
</dbReference>
<proteinExistence type="predicted"/>
<evidence type="ECO:0000313" key="4">
    <source>
        <dbReference type="EMBL" id="SMF65177.1"/>
    </source>
</evidence>
<dbReference type="PANTHER" id="PTHR44858:SF1">
    <property type="entry name" value="UDP-N-ACETYLGLUCOSAMINE--PEPTIDE N-ACETYLGLUCOSAMINYLTRANSFERASE SPINDLY-RELATED"/>
    <property type="match status" value="1"/>
</dbReference>
<reference evidence="5" key="1">
    <citation type="submission" date="2017-04" db="EMBL/GenBank/DDBJ databases">
        <authorList>
            <person name="Varghese N."/>
            <person name="Submissions S."/>
        </authorList>
    </citation>
    <scope>NUCLEOTIDE SEQUENCE [LARGE SCALE GENOMIC DNA]</scope>
    <source>
        <strain evidence="5">Dd16</strain>
    </source>
</reference>
<sequence>MILLALALLQSVGPNPRVPMTDPMLEEPAPRPKTEVPSAATAQPQAVHASDEEQYRRCADLAKANPEGAVTSANEWLVRGGGLFARQCLGLAYSGLERWEPAATAFEQAASEAEINRDPRGADFRVQAGNAWLAVGNAARARSAFDSALASTALTEEMRGEVHLDRARAVKALGDKAAARADVDKALALVPQDPLAWYLSSALALEERQLARAQDDIAKAVELAPDNADLLVFAGNVAGISGEEQAAKGLYTRAIKVQPGSDAAKAAQAALTANQ</sequence>
<dbReference type="STRING" id="941907.SAMN06295910_1277"/>
<dbReference type="EMBL" id="LT840185">
    <property type="protein sequence ID" value="SMF65177.1"/>
    <property type="molecule type" value="Genomic_DNA"/>
</dbReference>
<keyword evidence="5" id="KW-1185">Reference proteome</keyword>
<dbReference type="PANTHER" id="PTHR44858">
    <property type="entry name" value="TETRATRICOPEPTIDE REPEAT PROTEIN 6"/>
    <property type="match status" value="1"/>
</dbReference>
<keyword evidence="2" id="KW-0802">TPR repeat</keyword>
<gene>
    <name evidence="4" type="ORF">SAMN06295910_1277</name>
</gene>
<dbReference type="RefSeq" id="WP_244552454.1">
    <property type="nucleotide sequence ID" value="NZ_LT840185.1"/>
</dbReference>
<evidence type="ECO:0000256" key="2">
    <source>
        <dbReference type="ARBA" id="ARBA00022803"/>
    </source>
</evidence>
<name>A0A1X7G857_9SPHN</name>
<keyword evidence="1" id="KW-0677">Repeat</keyword>
<evidence type="ECO:0000313" key="5">
    <source>
        <dbReference type="Proteomes" id="UP000192934"/>
    </source>
</evidence>
<dbReference type="Proteomes" id="UP000192934">
    <property type="component" value="Chromosome I"/>
</dbReference>
<dbReference type="InterPro" id="IPR050498">
    <property type="entry name" value="Ycf3"/>
</dbReference>
<accession>A0A1X7G857</accession>
<evidence type="ECO:0000256" key="1">
    <source>
        <dbReference type="ARBA" id="ARBA00022737"/>
    </source>
</evidence>
<evidence type="ECO:0000256" key="3">
    <source>
        <dbReference type="SAM" id="MobiDB-lite"/>
    </source>
</evidence>
<feature type="region of interest" description="Disordered" evidence="3">
    <location>
        <begin position="15"/>
        <end position="52"/>
    </location>
</feature>
<dbReference type="InterPro" id="IPR019734">
    <property type="entry name" value="TPR_rpt"/>
</dbReference>
<dbReference type="AlphaFoldDB" id="A0A1X7G857"/>
<dbReference type="InterPro" id="IPR011990">
    <property type="entry name" value="TPR-like_helical_dom_sf"/>
</dbReference>
<dbReference type="SUPFAM" id="SSF48452">
    <property type="entry name" value="TPR-like"/>
    <property type="match status" value="1"/>
</dbReference>
<dbReference type="SMART" id="SM00028">
    <property type="entry name" value="TPR"/>
    <property type="match status" value="4"/>
</dbReference>
<protein>
    <submittedName>
        <fullName evidence="4">Uncharacterized protein</fullName>
    </submittedName>
</protein>
<organism evidence="4 5">
    <name type="scientific">Allosphingosinicella indica</name>
    <dbReference type="NCBI Taxonomy" id="941907"/>
    <lineage>
        <taxon>Bacteria</taxon>
        <taxon>Pseudomonadati</taxon>
        <taxon>Pseudomonadota</taxon>
        <taxon>Alphaproteobacteria</taxon>
        <taxon>Sphingomonadales</taxon>
        <taxon>Sphingomonadaceae</taxon>
        <taxon>Allosphingosinicella</taxon>
    </lineage>
</organism>